<evidence type="ECO:0000259" key="2">
    <source>
        <dbReference type="Pfam" id="PF01345"/>
    </source>
</evidence>
<protein>
    <recommendedName>
        <fullName evidence="2">DUF11 domain-containing protein</fullName>
    </recommendedName>
</protein>
<dbReference type="AlphaFoldDB" id="A0A2W5KZH1"/>
<proteinExistence type="predicted"/>
<reference evidence="3 4" key="1">
    <citation type="submission" date="2017-08" db="EMBL/GenBank/DDBJ databases">
        <title>Infants hospitalized years apart are colonized by the same room-sourced microbial strains.</title>
        <authorList>
            <person name="Brooks B."/>
            <person name="Olm M.R."/>
            <person name="Firek B.A."/>
            <person name="Baker R."/>
            <person name="Thomas B.C."/>
            <person name="Morowitz M.J."/>
            <person name="Banfield J.F."/>
        </authorList>
    </citation>
    <scope>NUCLEOTIDE SEQUENCE [LARGE SCALE GENOMIC DNA]</scope>
    <source>
        <strain evidence="3">S2_005_003_R2_47</strain>
    </source>
</reference>
<dbReference type="InterPro" id="IPR001434">
    <property type="entry name" value="OmcB-like_DUF11"/>
</dbReference>
<feature type="signal peptide" evidence="1">
    <location>
        <begin position="1"/>
        <end position="23"/>
    </location>
</feature>
<accession>A0A2W5KZH1</accession>
<evidence type="ECO:0000256" key="1">
    <source>
        <dbReference type="SAM" id="SignalP"/>
    </source>
</evidence>
<keyword evidence="1" id="KW-0732">Signal</keyword>
<dbReference type="EMBL" id="QFPJ01000014">
    <property type="protein sequence ID" value="PZQ22441.1"/>
    <property type="molecule type" value="Genomic_DNA"/>
</dbReference>
<sequence length="157" mass="16246">MWDKAIKGAAILASLMTAQPVLAQAGNALTSKIELEKPAASPGGPKIYTAPDSVVPGDRVRITLTFANNGRAPAANVNIVNPVPEGLAFDGTDDQTDFTASVDGGKSFASLEMLTVTPEGASPRAATPADVTHVRWLWTSAVPAGQSRSVAFFGKVK</sequence>
<evidence type="ECO:0000313" key="4">
    <source>
        <dbReference type="Proteomes" id="UP000248597"/>
    </source>
</evidence>
<gene>
    <name evidence="3" type="ORF">DI569_08275</name>
</gene>
<organism evidence="3 4">
    <name type="scientific">Sphingopyxis macrogoltabida</name>
    <name type="common">Sphingomonas macrogoltabidus</name>
    <dbReference type="NCBI Taxonomy" id="33050"/>
    <lineage>
        <taxon>Bacteria</taxon>
        <taxon>Pseudomonadati</taxon>
        <taxon>Pseudomonadota</taxon>
        <taxon>Alphaproteobacteria</taxon>
        <taxon>Sphingomonadales</taxon>
        <taxon>Sphingomonadaceae</taxon>
        <taxon>Sphingopyxis</taxon>
    </lineage>
</organism>
<name>A0A2W5KZH1_SPHMC</name>
<dbReference type="NCBIfam" id="TIGR01451">
    <property type="entry name" value="B_ant_repeat"/>
    <property type="match status" value="1"/>
</dbReference>
<feature type="domain" description="DUF11" evidence="2">
    <location>
        <begin position="52"/>
        <end position="97"/>
    </location>
</feature>
<dbReference type="Proteomes" id="UP000248597">
    <property type="component" value="Unassembled WGS sequence"/>
</dbReference>
<comment type="caution">
    <text evidence="3">The sequence shown here is derived from an EMBL/GenBank/DDBJ whole genome shotgun (WGS) entry which is preliminary data.</text>
</comment>
<dbReference type="InterPro" id="IPR047589">
    <property type="entry name" value="DUF11_rpt"/>
</dbReference>
<evidence type="ECO:0000313" key="3">
    <source>
        <dbReference type="EMBL" id="PZQ22441.1"/>
    </source>
</evidence>
<dbReference type="Pfam" id="PF01345">
    <property type="entry name" value="DUF11"/>
    <property type="match status" value="1"/>
</dbReference>
<feature type="chain" id="PRO_5015920743" description="DUF11 domain-containing protein" evidence="1">
    <location>
        <begin position="24"/>
        <end position="157"/>
    </location>
</feature>